<organism evidence="1 2">
    <name type="scientific">Clostridium botulinum</name>
    <dbReference type="NCBI Taxonomy" id="1491"/>
    <lineage>
        <taxon>Bacteria</taxon>
        <taxon>Bacillati</taxon>
        <taxon>Bacillota</taxon>
        <taxon>Clostridia</taxon>
        <taxon>Eubacteriales</taxon>
        <taxon>Clostridiaceae</taxon>
        <taxon>Clostridium</taxon>
    </lineage>
</organism>
<name>A0A6M0V9S1_CLOBO</name>
<accession>A0A6M0V9S1</accession>
<dbReference type="AlphaFoldDB" id="A0A6M0V9S1"/>
<gene>
    <name evidence="1" type="ORF">FC774_17215</name>
</gene>
<dbReference type="RefSeq" id="WP_154568097.1">
    <property type="nucleotide sequence ID" value="NZ_JACBBW010000008.1"/>
</dbReference>
<sequence length="68" mass="7778">MKFEKRTATKQIYQSIFTIESIKAIKNSSNGKIVLPNFISQGDTLKGKYKEGFSFEFDNILSIEIKGR</sequence>
<proteinExistence type="predicted"/>
<dbReference type="Proteomes" id="UP000476820">
    <property type="component" value="Unassembled WGS sequence"/>
</dbReference>
<reference evidence="1 2" key="1">
    <citation type="submission" date="2019-04" db="EMBL/GenBank/DDBJ databases">
        <title>Genome sequencing of Clostridium botulinum Groups I-IV and Clostridium butyricum.</title>
        <authorList>
            <person name="Brunt J."/>
            <person name="Van Vliet A.H.M."/>
            <person name="Stringer S.C."/>
            <person name="Carter A.T."/>
            <person name="Peck M.W."/>
        </authorList>
    </citation>
    <scope>NUCLEOTIDE SEQUENCE [LARGE SCALE GENOMIC DNA]</scope>
    <source>
        <strain evidence="1 2">1605</strain>
    </source>
</reference>
<comment type="caution">
    <text evidence="1">The sequence shown here is derived from an EMBL/GenBank/DDBJ whole genome shotgun (WGS) entry which is preliminary data.</text>
</comment>
<evidence type="ECO:0000313" key="2">
    <source>
        <dbReference type="Proteomes" id="UP000476820"/>
    </source>
</evidence>
<evidence type="ECO:0000313" key="1">
    <source>
        <dbReference type="EMBL" id="NFF89566.1"/>
    </source>
</evidence>
<dbReference type="EMBL" id="SWOV01000084">
    <property type="protein sequence ID" value="NFF89566.1"/>
    <property type="molecule type" value="Genomic_DNA"/>
</dbReference>
<protein>
    <submittedName>
        <fullName evidence="1">Uncharacterized protein</fullName>
    </submittedName>
</protein>